<evidence type="ECO:0000256" key="4">
    <source>
        <dbReference type="ARBA" id="ARBA00022741"/>
    </source>
</evidence>
<keyword evidence="6" id="KW-0061">Asparagine biosynthesis</keyword>
<feature type="domain" description="Glutamine amidotransferase type-2" evidence="9">
    <location>
        <begin position="2"/>
        <end position="215"/>
    </location>
</feature>
<dbReference type="Pfam" id="PF13537">
    <property type="entry name" value="GATase_7"/>
    <property type="match status" value="1"/>
</dbReference>
<dbReference type="PIRSF" id="PIRSF001589">
    <property type="entry name" value="Asn_synthetase_glu-h"/>
    <property type="match status" value="1"/>
</dbReference>
<keyword evidence="10" id="KW-0436">Ligase</keyword>
<comment type="caution">
    <text evidence="10">The sequence shown here is derived from an EMBL/GenBank/DDBJ whole genome shotgun (WGS) entry which is preliminary data.</text>
</comment>
<keyword evidence="7" id="KW-0315">Glutamine amidotransferase</keyword>
<evidence type="ECO:0000256" key="1">
    <source>
        <dbReference type="ARBA" id="ARBA00005187"/>
    </source>
</evidence>
<evidence type="ECO:0000256" key="7">
    <source>
        <dbReference type="ARBA" id="ARBA00022962"/>
    </source>
</evidence>
<keyword evidence="5" id="KW-0067">ATP-binding</keyword>
<dbReference type="EC" id="6.3.5.4" evidence="3"/>
<dbReference type="Gene3D" id="3.60.20.10">
    <property type="entry name" value="Glutamine Phosphoribosylpyrophosphate, subunit 1, domain 1"/>
    <property type="match status" value="1"/>
</dbReference>
<dbReference type="CDD" id="cd00712">
    <property type="entry name" value="AsnB"/>
    <property type="match status" value="1"/>
</dbReference>
<gene>
    <name evidence="10" type="primary">asnB</name>
    <name evidence="10" type="ORF">ACFSCY_24585</name>
</gene>
<dbReference type="InterPro" id="IPR029055">
    <property type="entry name" value="Ntn_hydrolases_N"/>
</dbReference>
<evidence type="ECO:0000256" key="3">
    <source>
        <dbReference type="ARBA" id="ARBA00012737"/>
    </source>
</evidence>
<dbReference type="Pfam" id="PF00733">
    <property type="entry name" value="Asn_synthase"/>
    <property type="match status" value="1"/>
</dbReference>
<evidence type="ECO:0000259" key="9">
    <source>
        <dbReference type="PROSITE" id="PS51278"/>
    </source>
</evidence>
<name>A0ABW4FQ44_9PSEU</name>
<comment type="pathway">
    <text evidence="1">Amino-acid biosynthesis; L-asparagine biosynthesis; L-asparagine from L-aspartate (L-Gln route): step 1/1.</text>
</comment>
<dbReference type="InterPro" id="IPR006426">
    <property type="entry name" value="Asn_synth_AEB"/>
</dbReference>
<proteinExistence type="inferred from homology"/>
<dbReference type="InterPro" id="IPR001962">
    <property type="entry name" value="Asn_synthase"/>
</dbReference>
<evidence type="ECO:0000313" key="10">
    <source>
        <dbReference type="EMBL" id="MFD1532607.1"/>
    </source>
</evidence>
<dbReference type="Gene3D" id="3.40.50.620">
    <property type="entry name" value="HUPs"/>
    <property type="match status" value="1"/>
</dbReference>
<dbReference type="SUPFAM" id="SSF52402">
    <property type="entry name" value="Adenine nucleotide alpha hydrolases-like"/>
    <property type="match status" value="1"/>
</dbReference>
<dbReference type="RefSeq" id="WP_343978058.1">
    <property type="nucleotide sequence ID" value="NZ_BAAAJG010000010.1"/>
</dbReference>
<dbReference type="GO" id="GO:0004066">
    <property type="term" value="F:asparagine synthase (glutamine-hydrolyzing) activity"/>
    <property type="evidence" value="ECO:0007669"/>
    <property type="project" value="UniProtKB-EC"/>
</dbReference>
<accession>A0ABW4FQ44</accession>
<evidence type="ECO:0000256" key="6">
    <source>
        <dbReference type="ARBA" id="ARBA00022888"/>
    </source>
</evidence>
<evidence type="ECO:0000256" key="8">
    <source>
        <dbReference type="ARBA" id="ARBA00048741"/>
    </source>
</evidence>
<dbReference type="Proteomes" id="UP001597145">
    <property type="component" value="Unassembled WGS sequence"/>
</dbReference>
<dbReference type="PANTHER" id="PTHR43284">
    <property type="entry name" value="ASPARAGINE SYNTHETASE (GLUTAMINE-HYDROLYZING)"/>
    <property type="match status" value="1"/>
</dbReference>
<organism evidence="10 11">
    <name type="scientific">Pseudonocardia aurantiaca</name>
    <dbReference type="NCBI Taxonomy" id="75290"/>
    <lineage>
        <taxon>Bacteria</taxon>
        <taxon>Bacillati</taxon>
        <taxon>Actinomycetota</taxon>
        <taxon>Actinomycetes</taxon>
        <taxon>Pseudonocardiales</taxon>
        <taxon>Pseudonocardiaceae</taxon>
        <taxon>Pseudonocardia</taxon>
    </lineage>
</organism>
<dbReference type="CDD" id="cd01991">
    <property type="entry name" value="Asn_synthase_B_C"/>
    <property type="match status" value="1"/>
</dbReference>
<reference evidence="11" key="1">
    <citation type="journal article" date="2019" name="Int. J. Syst. Evol. Microbiol.">
        <title>The Global Catalogue of Microorganisms (GCM) 10K type strain sequencing project: providing services to taxonomists for standard genome sequencing and annotation.</title>
        <authorList>
            <consortium name="The Broad Institute Genomics Platform"/>
            <consortium name="The Broad Institute Genome Sequencing Center for Infectious Disease"/>
            <person name="Wu L."/>
            <person name="Ma J."/>
        </authorList>
    </citation>
    <scope>NUCLEOTIDE SEQUENCE [LARGE SCALE GENOMIC DNA]</scope>
    <source>
        <strain evidence="11">JCM 12165</strain>
    </source>
</reference>
<keyword evidence="6" id="KW-0028">Amino-acid biosynthesis</keyword>
<evidence type="ECO:0000256" key="2">
    <source>
        <dbReference type="ARBA" id="ARBA00005752"/>
    </source>
</evidence>
<dbReference type="PANTHER" id="PTHR43284:SF1">
    <property type="entry name" value="ASPARAGINE SYNTHETASE"/>
    <property type="match status" value="1"/>
</dbReference>
<evidence type="ECO:0000313" key="11">
    <source>
        <dbReference type="Proteomes" id="UP001597145"/>
    </source>
</evidence>
<dbReference type="NCBIfam" id="TIGR01536">
    <property type="entry name" value="asn_synth_AEB"/>
    <property type="match status" value="1"/>
</dbReference>
<dbReference type="PROSITE" id="PS51278">
    <property type="entry name" value="GATASE_TYPE_2"/>
    <property type="match status" value="1"/>
</dbReference>
<dbReference type="InterPro" id="IPR014729">
    <property type="entry name" value="Rossmann-like_a/b/a_fold"/>
</dbReference>
<keyword evidence="11" id="KW-1185">Reference proteome</keyword>
<comment type="catalytic activity">
    <reaction evidence="8">
        <text>L-aspartate + L-glutamine + ATP + H2O = L-asparagine + L-glutamate + AMP + diphosphate + H(+)</text>
        <dbReference type="Rhea" id="RHEA:12228"/>
        <dbReference type="ChEBI" id="CHEBI:15377"/>
        <dbReference type="ChEBI" id="CHEBI:15378"/>
        <dbReference type="ChEBI" id="CHEBI:29985"/>
        <dbReference type="ChEBI" id="CHEBI:29991"/>
        <dbReference type="ChEBI" id="CHEBI:30616"/>
        <dbReference type="ChEBI" id="CHEBI:33019"/>
        <dbReference type="ChEBI" id="CHEBI:58048"/>
        <dbReference type="ChEBI" id="CHEBI:58359"/>
        <dbReference type="ChEBI" id="CHEBI:456215"/>
        <dbReference type="EC" id="6.3.5.4"/>
    </reaction>
</comment>
<dbReference type="InterPro" id="IPR051786">
    <property type="entry name" value="ASN_synthetase/amidase"/>
</dbReference>
<dbReference type="InterPro" id="IPR033738">
    <property type="entry name" value="AsnB_N"/>
</dbReference>
<dbReference type="EMBL" id="JBHUCP010000019">
    <property type="protein sequence ID" value="MFD1532607.1"/>
    <property type="molecule type" value="Genomic_DNA"/>
</dbReference>
<dbReference type="SUPFAM" id="SSF56235">
    <property type="entry name" value="N-terminal nucleophile aminohydrolases (Ntn hydrolases)"/>
    <property type="match status" value="1"/>
</dbReference>
<keyword evidence="4" id="KW-0547">Nucleotide-binding</keyword>
<sequence length="617" mass="68933">MCGIAGQCDFRGDLERERGRVQPMVDTMACRGPDDEGLWTSRHAALGHRRLAIIDLPGGRQPMTVEENGATLATIVYSGEVYNFTELRAELQGRGHVFRTDSDTEVVLRGYLEWGEAVVERLNGMFAFALWDTRREELFLVRDRMGVKPLYYYPTPDGVLFGSEPKAILAHPSARAALDTDGLRELLAFVKTPGHGIYTGMHEVRPGSLVRVNRNGLTVLRYWKLEALEHTDDLDTTVAHVRELLDDIIARQLISDVPLCTLLSGGLDSSAVTALAAQKLAAVGAGAVRSFAVGFVGYEEHFSADPLRDTPDGPYVRELAEHVGANHRDITLSNDDLMDPDARAAVLRARDLPVSFGDMDTSLYLLFKAIRGRSTVALSGESADEVFGGYRWFHDPKAVNADTFPWMAAFGRGADDRGSLIEPGLLRKLDLPGYRDASYRDALAEVPYVDGVSARERRMREVCYLHLTRFVQILLDRKDRMSMASGLEVRVPFCDHRLVQYVFNTPWAFKTFDGREKSLLRAATRDLLPKSIVERVKSPYPSTQDPGYERMLRDELAKLLVAEDAPVKPLINREAAQTLTEQEVGSRSLENARARIENVLQLDAWLRRYQPTLDIAA</sequence>
<protein>
    <recommendedName>
        <fullName evidence="3">asparagine synthase (glutamine-hydrolyzing)</fullName>
        <ecNumber evidence="3">6.3.5.4</ecNumber>
    </recommendedName>
</protein>
<comment type="similarity">
    <text evidence="2">Belongs to the asparagine synthetase family.</text>
</comment>
<dbReference type="InterPro" id="IPR017932">
    <property type="entry name" value="GATase_2_dom"/>
</dbReference>
<evidence type="ECO:0000256" key="5">
    <source>
        <dbReference type="ARBA" id="ARBA00022840"/>
    </source>
</evidence>